<accession>A0A9E9NSC2</accession>
<evidence type="ECO:0000256" key="3">
    <source>
        <dbReference type="ARBA" id="ARBA00012098"/>
    </source>
</evidence>
<dbReference type="InterPro" id="IPR000888">
    <property type="entry name" value="RmlC-like"/>
</dbReference>
<proteinExistence type="predicted"/>
<evidence type="ECO:0000313" key="10">
    <source>
        <dbReference type="EMBL" id="WAV90508.1"/>
    </source>
</evidence>
<feature type="site" description="Participates in a stacking interaction with the thymidine ring of dTDP-4-oxo-6-deoxyglucose" evidence="8">
    <location>
        <position position="138"/>
    </location>
</feature>
<reference evidence="10" key="1">
    <citation type="journal article" date="2022" name="Front. Microbiol.">
        <title>New perspectives on an old grouping: The genomic and phenotypic variability of Oxalobacter formigenes and the implications for calcium oxalate stone prevention.</title>
        <authorList>
            <person name="Chmiel J.A."/>
            <person name="Carr C."/>
            <person name="Stuivenberg G.A."/>
            <person name="Venema R."/>
            <person name="Chanyi R.M."/>
            <person name="Al K.F."/>
            <person name="Giguere D."/>
            <person name="Say H."/>
            <person name="Akouris P.P."/>
            <person name="Dominguez Romero S.A."/>
            <person name="Kwong A."/>
            <person name="Tai V."/>
            <person name="Koval S.F."/>
            <person name="Razvi H."/>
            <person name="Bjazevic J."/>
            <person name="Burton J.P."/>
        </authorList>
    </citation>
    <scope>NUCLEOTIDE SEQUENCE</scope>
    <source>
        <strain evidence="10">OxK</strain>
    </source>
</reference>
<dbReference type="AlphaFoldDB" id="A0A9E9NSC2"/>
<dbReference type="RefSeq" id="WP_269315561.1">
    <property type="nucleotide sequence ID" value="NZ_CP098251.1"/>
</dbReference>
<evidence type="ECO:0000256" key="8">
    <source>
        <dbReference type="PIRSR" id="PIRSR600888-3"/>
    </source>
</evidence>
<sequence>MNITNTAIPEVKIIDPDVPGNSQRLFPEAFDLEAFRTALANPIGFAQEIRTHTEHHQLIGLHYQIEPHTRGCLVYVENGQIFQVAVDLRKSSPGFSRWVATVLSGDNGYRFRIPEGFACGMLTLSDFVDTVALTTKPYDENSMRCIRRDDPSIAIDWHGVTSPRVSPHDEQGVEPGEADVFS</sequence>
<dbReference type="EC" id="5.1.3.13" evidence="3"/>
<dbReference type="SUPFAM" id="SSF51182">
    <property type="entry name" value="RmlC-like cupins"/>
    <property type="match status" value="1"/>
</dbReference>
<dbReference type="Pfam" id="PF00908">
    <property type="entry name" value="dTDP_sugar_isom"/>
    <property type="match status" value="1"/>
</dbReference>
<dbReference type="PANTHER" id="PTHR21047">
    <property type="entry name" value="DTDP-6-DEOXY-D-GLUCOSE-3,5 EPIMERASE"/>
    <property type="match status" value="1"/>
</dbReference>
<dbReference type="GO" id="GO:0019305">
    <property type="term" value="P:dTDP-rhamnose biosynthetic process"/>
    <property type="evidence" value="ECO:0007669"/>
    <property type="project" value="TreeGrafter"/>
</dbReference>
<evidence type="ECO:0000256" key="4">
    <source>
        <dbReference type="ARBA" id="ARBA00019595"/>
    </source>
</evidence>
<evidence type="ECO:0000256" key="5">
    <source>
        <dbReference type="ARBA" id="ARBA00029758"/>
    </source>
</evidence>
<organism evidence="10">
    <name type="scientific">Oxalobacter aliiformigenes</name>
    <dbReference type="NCBI Taxonomy" id="2946593"/>
    <lineage>
        <taxon>Bacteria</taxon>
        <taxon>Pseudomonadati</taxon>
        <taxon>Pseudomonadota</taxon>
        <taxon>Betaproteobacteria</taxon>
        <taxon>Burkholderiales</taxon>
        <taxon>Oxalobacteraceae</taxon>
        <taxon>Oxalobacter</taxon>
    </lineage>
</organism>
<evidence type="ECO:0000256" key="7">
    <source>
        <dbReference type="ARBA" id="ARBA00033311"/>
    </source>
</evidence>
<dbReference type="InterPro" id="IPR011051">
    <property type="entry name" value="RmlC_Cupin_sf"/>
</dbReference>
<evidence type="ECO:0000256" key="2">
    <source>
        <dbReference type="ARBA" id="ARBA00001997"/>
    </source>
</evidence>
<comment type="catalytic activity">
    <reaction evidence="1">
        <text>dTDP-4-dehydro-6-deoxy-alpha-D-glucose = dTDP-4-dehydro-beta-L-rhamnose</text>
        <dbReference type="Rhea" id="RHEA:16969"/>
        <dbReference type="ChEBI" id="CHEBI:57649"/>
        <dbReference type="ChEBI" id="CHEBI:62830"/>
        <dbReference type="EC" id="5.1.3.13"/>
    </reaction>
</comment>
<evidence type="ECO:0000256" key="6">
    <source>
        <dbReference type="ARBA" id="ARBA00031424"/>
    </source>
</evidence>
<dbReference type="GO" id="GO:0008830">
    <property type="term" value="F:dTDP-4-dehydrorhamnose 3,5-epimerase activity"/>
    <property type="evidence" value="ECO:0007669"/>
    <property type="project" value="UniProtKB-EC"/>
</dbReference>
<protein>
    <recommendedName>
        <fullName evidence="4">dTDP-4-dehydrorhamnose 3,5-epimerase</fullName>
        <ecNumber evidence="3">5.1.3.13</ecNumber>
    </recommendedName>
    <alternativeName>
        <fullName evidence="6">Thymidine diphospho-4-keto-rhamnose 3,5-epimerase</fullName>
    </alternativeName>
    <alternativeName>
        <fullName evidence="5">dTDP-4-keto-6-deoxyglucose 3,5-epimerase</fullName>
    </alternativeName>
    <alternativeName>
        <fullName evidence="7">dTDP-6-deoxy-D-xylo-4-hexulose 3,5-epimerase</fullName>
    </alternativeName>
</protein>
<dbReference type="GO" id="GO:0005829">
    <property type="term" value="C:cytosol"/>
    <property type="evidence" value="ECO:0007669"/>
    <property type="project" value="TreeGrafter"/>
</dbReference>
<dbReference type="PANTHER" id="PTHR21047:SF2">
    <property type="entry name" value="THYMIDINE DIPHOSPHO-4-KETO-RHAMNOSE 3,5-EPIMERASE"/>
    <property type="match status" value="1"/>
</dbReference>
<feature type="region of interest" description="Disordered" evidence="9">
    <location>
        <begin position="160"/>
        <end position="182"/>
    </location>
</feature>
<dbReference type="Gene3D" id="2.60.120.10">
    <property type="entry name" value="Jelly Rolls"/>
    <property type="match status" value="1"/>
</dbReference>
<name>A0A9E9NSC2_9BURK</name>
<dbReference type="EMBL" id="CP098251">
    <property type="protein sequence ID" value="WAV90508.1"/>
    <property type="molecule type" value="Genomic_DNA"/>
</dbReference>
<dbReference type="Proteomes" id="UP001164819">
    <property type="component" value="Chromosome"/>
</dbReference>
<gene>
    <name evidence="10" type="ORF">NB646_06435</name>
</gene>
<evidence type="ECO:0000256" key="9">
    <source>
        <dbReference type="SAM" id="MobiDB-lite"/>
    </source>
</evidence>
<comment type="function">
    <text evidence="2">Catalyzes the epimerization of the C3' and C5'positions of dTDP-6-deoxy-D-xylo-4-hexulose, forming dTDP-6-deoxy-L-lyxo-4-hexulose.</text>
</comment>
<dbReference type="GO" id="GO:0000271">
    <property type="term" value="P:polysaccharide biosynthetic process"/>
    <property type="evidence" value="ECO:0007669"/>
    <property type="project" value="TreeGrafter"/>
</dbReference>
<evidence type="ECO:0000256" key="1">
    <source>
        <dbReference type="ARBA" id="ARBA00001298"/>
    </source>
</evidence>
<dbReference type="InterPro" id="IPR014710">
    <property type="entry name" value="RmlC-like_jellyroll"/>
</dbReference>